<dbReference type="PIRSF" id="PIRSF006305">
    <property type="entry name" value="Maf"/>
    <property type="match status" value="1"/>
</dbReference>
<dbReference type="EC" id="3.6.1.9" evidence="6"/>
<comment type="cofactor">
    <cofactor evidence="1 6">
        <name>a divalent metal cation</name>
        <dbReference type="ChEBI" id="CHEBI:60240"/>
    </cofactor>
</comment>
<dbReference type="GO" id="GO:0005737">
    <property type="term" value="C:cytoplasm"/>
    <property type="evidence" value="ECO:0007669"/>
    <property type="project" value="UniProtKB-SubCell"/>
</dbReference>
<dbReference type="SUPFAM" id="SSF52972">
    <property type="entry name" value="ITPase-like"/>
    <property type="match status" value="1"/>
</dbReference>
<keyword evidence="3 6" id="KW-0963">Cytoplasm</keyword>
<dbReference type="AlphaFoldDB" id="A0A2U1TUG4"/>
<keyword evidence="5 6" id="KW-0546">Nucleotide metabolism</keyword>
<comment type="catalytic activity">
    <reaction evidence="6">
        <text>dTTP + H2O = dTMP + diphosphate + H(+)</text>
        <dbReference type="Rhea" id="RHEA:28534"/>
        <dbReference type="ChEBI" id="CHEBI:15377"/>
        <dbReference type="ChEBI" id="CHEBI:15378"/>
        <dbReference type="ChEBI" id="CHEBI:33019"/>
        <dbReference type="ChEBI" id="CHEBI:37568"/>
        <dbReference type="ChEBI" id="CHEBI:63528"/>
        <dbReference type="EC" id="3.6.1.9"/>
    </reaction>
</comment>
<gene>
    <name evidence="7" type="ORF">DDT56_16255</name>
</gene>
<evidence type="ECO:0000256" key="3">
    <source>
        <dbReference type="ARBA" id="ARBA00022490"/>
    </source>
</evidence>
<dbReference type="InterPro" id="IPR003697">
    <property type="entry name" value="Maf-like"/>
</dbReference>
<accession>A0A2U1TUG4</accession>
<dbReference type="PANTHER" id="PTHR43213:SF5">
    <property type="entry name" value="BIFUNCTIONAL DTTP_UTP PYROPHOSPHATASE_METHYLTRANSFERASE PROTEIN-RELATED"/>
    <property type="match status" value="1"/>
</dbReference>
<dbReference type="GO" id="GO:0036218">
    <property type="term" value="F:dTTP diphosphatase activity"/>
    <property type="evidence" value="ECO:0007669"/>
    <property type="project" value="RHEA"/>
</dbReference>
<dbReference type="RefSeq" id="WP_136167474.1">
    <property type="nucleotide sequence ID" value="NZ_KZ819085.1"/>
</dbReference>
<evidence type="ECO:0000256" key="4">
    <source>
        <dbReference type="ARBA" id="ARBA00022801"/>
    </source>
</evidence>
<comment type="caution">
    <text evidence="6">Lacks conserved residue(s) required for the propagation of feature annotation.</text>
</comment>
<feature type="active site" description="Proton acceptor" evidence="6">
    <location>
        <position position="70"/>
    </location>
</feature>
<dbReference type="NCBIfam" id="TIGR00172">
    <property type="entry name" value="maf"/>
    <property type="match status" value="1"/>
</dbReference>
<dbReference type="CDD" id="cd00555">
    <property type="entry name" value="Maf"/>
    <property type="match status" value="1"/>
</dbReference>
<dbReference type="EMBL" id="QDKH01000020">
    <property type="protein sequence ID" value="PWC12982.1"/>
    <property type="molecule type" value="Genomic_DNA"/>
</dbReference>
<evidence type="ECO:0000256" key="2">
    <source>
        <dbReference type="ARBA" id="ARBA00004496"/>
    </source>
</evidence>
<dbReference type="HAMAP" id="MF_00528">
    <property type="entry name" value="Maf"/>
    <property type="match status" value="1"/>
</dbReference>
<organism evidence="7 8">
    <name type="scientific">Brenneria corticis</name>
    <dbReference type="NCBI Taxonomy" id="2173106"/>
    <lineage>
        <taxon>Bacteria</taxon>
        <taxon>Pseudomonadati</taxon>
        <taxon>Pseudomonadota</taxon>
        <taxon>Gammaproteobacteria</taxon>
        <taxon>Enterobacterales</taxon>
        <taxon>Pectobacteriaceae</taxon>
        <taxon>Brenneria</taxon>
    </lineage>
</organism>
<dbReference type="Pfam" id="PF02545">
    <property type="entry name" value="Maf"/>
    <property type="match status" value="1"/>
</dbReference>
<evidence type="ECO:0000256" key="5">
    <source>
        <dbReference type="ARBA" id="ARBA00023080"/>
    </source>
</evidence>
<evidence type="ECO:0000256" key="1">
    <source>
        <dbReference type="ARBA" id="ARBA00001968"/>
    </source>
</evidence>
<comment type="catalytic activity">
    <reaction evidence="6">
        <text>UTP + H2O = UMP + diphosphate + H(+)</text>
        <dbReference type="Rhea" id="RHEA:29395"/>
        <dbReference type="ChEBI" id="CHEBI:15377"/>
        <dbReference type="ChEBI" id="CHEBI:15378"/>
        <dbReference type="ChEBI" id="CHEBI:33019"/>
        <dbReference type="ChEBI" id="CHEBI:46398"/>
        <dbReference type="ChEBI" id="CHEBI:57865"/>
        <dbReference type="EC" id="3.6.1.9"/>
    </reaction>
</comment>
<keyword evidence="8" id="KW-1185">Reference proteome</keyword>
<proteinExistence type="inferred from homology"/>
<dbReference type="Proteomes" id="UP000296159">
    <property type="component" value="Unassembled WGS sequence"/>
</dbReference>
<evidence type="ECO:0000256" key="6">
    <source>
        <dbReference type="HAMAP-Rule" id="MF_00528"/>
    </source>
</evidence>
<dbReference type="GO" id="GO:0009117">
    <property type="term" value="P:nucleotide metabolic process"/>
    <property type="evidence" value="ECO:0007669"/>
    <property type="project" value="UniProtKB-KW"/>
</dbReference>
<feature type="site" description="Important for substrate specificity" evidence="6">
    <location>
        <position position="153"/>
    </location>
</feature>
<comment type="similarity">
    <text evidence="6">Belongs to the Maf family. YhdE subfamily.</text>
</comment>
<evidence type="ECO:0000313" key="7">
    <source>
        <dbReference type="EMBL" id="PWC12982.1"/>
    </source>
</evidence>
<comment type="subcellular location">
    <subcellularLocation>
        <location evidence="2 6">Cytoplasm</location>
    </subcellularLocation>
</comment>
<evidence type="ECO:0000313" key="8">
    <source>
        <dbReference type="Proteomes" id="UP000296159"/>
    </source>
</evidence>
<comment type="function">
    <text evidence="6">Nucleoside triphosphate pyrophosphatase that hydrolyzes dTTP and UTP. May have a dual role in cell division arrest and in preventing the incorporation of modified nucleotides into cellular nucleic acids.</text>
</comment>
<name>A0A2U1TUG4_9GAMM</name>
<dbReference type="PANTHER" id="PTHR43213">
    <property type="entry name" value="BIFUNCTIONAL DTTP/UTP PYROPHOSPHATASE/METHYLTRANSFERASE PROTEIN-RELATED"/>
    <property type="match status" value="1"/>
</dbReference>
<reference evidence="7 8" key="1">
    <citation type="submission" date="2018-04" db="EMBL/GenBank/DDBJ databases">
        <title>Brenneria corticis sp.nov.</title>
        <authorList>
            <person name="Li Y."/>
        </authorList>
    </citation>
    <scope>NUCLEOTIDE SEQUENCE [LARGE SCALE GENOMIC DNA]</scope>
    <source>
        <strain evidence="7 8">CFCC 11842</strain>
    </source>
</reference>
<feature type="site" description="Important for substrate specificity" evidence="6">
    <location>
        <position position="71"/>
    </location>
</feature>
<comment type="caution">
    <text evidence="7">The sequence shown here is derived from an EMBL/GenBank/DDBJ whole genome shotgun (WGS) entry which is preliminary data.</text>
</comment>
<dbReference type="Gene3D" id="3.90.950.10">
    <property type="match status" value="1"/>
</dbReference>
<sequence>MHQLYLASSSPRRRELLALLDIPFSQLSVAVEERRLPHEEAETYVRRLAHEKAAAGVRVAPADLPVLGADTIVVLNGQVLEKPRDEAHAARMLAQLSGQRHQVMTSVALADRSDMLSSLVVTEVVFRPLSRQDIDNYIASGEPMDKAGSYGIQGKGGCFVKSIKGSYHAVVGLPLVETHELFGNFAALRIARGKHDC</sequence>
<feature type="site" description="Important for substrate specificity" evidence="6">
    <location>
        <position position="12"/>
    </location>
</feature>
<keyword evidence="4 6" id="KW-0378">Hydrolase</keyword>
<dbReference type="FunFam" id="3.90.950.10:FF:000004">
    <property type="entry name" value="dTTP/UTP pyrophosphatase"/>
    <property type="match status" value="1"/>
</dbReference>
<dbReference type="GO" id="GO:0036221">
    <property type="term" value="F:UTP diphosphatase activity"/>
    <property type="evidence" value="ECO:0007669"/>
    <property type="project" value="RHEA"/>
</dbReference>
<dbReference type="InterPro" id="IPR029001">
    <property type="entry name" value="ITPase-like_fam"/>
</dbReference>
<protein>
    <recommendedName>
        <fullName evidence="6">dTTP/UTP pyrophosphatase</fullName>
        <shortName evidence="6">dTTPase/UTPase</shortName>
        <ecNumber evidence="6">3.6.1.9</ecNumber>
    </recommendedName>
    <alternativeName>
        <fullName evidence="6">Nucleoside triphosphate pyrophosphatase</fullName>
    </alternativeName>
    <alternativeName>
        <fullName evidence="6">Nucleotide pyrophosphatase</fullName>
        <shortName evidence="6">Nucleotide PPase</shortName>
    </alternativeName>
</protein>